<reference evidence="1 2" key="1">
    <citation type="submission" date="2019-05" db="EMBL/GenBank/DDBJ databases">
        <title>Another draft genome of Portunus trituberculatus and its Hox gene families provides insights of decapod evolution.</title>
        <authorList>
            <person name="Jeong J.-H."/>
            <person name="Song I."/>
            <person name="Kim S."/>
            <person name="Choi T."/>
            <person name="Kim D."/>
            <person name="Ryu S."/>
            <person name="Kim W."/>
        </authorList>
    </citation>
    <scope>NUCLEOTIDE SEQUENCE [LARGE SCALE GENOMIC DNA]</scope>
    <source>
        <tissue evidence="1">Muscle</tissue>
    </source>
</reference>
<evidence type="ECO:0000313" key="1">
    <source>
        <dbReference type="EMBL" id="MPC40262.1"/>
    </source>
</evidence>
<keyword evidence="2" id="KW-1185">Reference proteome</keyword>
<dbReference type="EMBL" id="VSRR010004637">
    <property type="protein sequence ID" value="MPC40262.1"/>
    <property type="molecule type" value="Genomic_DNA"/>
</dbReference>
<comment type="caution">
    <text evidence="1">The sequence shown here is derived from an EMBL/GenBank/DDBJ whole genome shotgun (WGS) entry which is preliminary data.</text>
</comment>
<name>A0A5B7F149_PORTR</name>
<evidence type="ECO:0000313" key="2">
    <source>
        <dbReference type="Proteomes" id="UP000324222"/>
    </source>
</evidence>
<protein>
    <submittedName>
        <fullName evidence="1">Uncharacterized protein</fullName>
    </submittedName>
</protein>
<accession>A0A5B7F149</accession>
<gene>
    <name evidence="1" type="ORF">E2C01_033818</name>
</gene>
<sequence>MAQEKQGLSAHINIQREETCGEKIVIGGPKGRKEGGKVAQDEVKDTIDLTSSHSQGRACYVITAKIDLSVSAS</sequence>
<organism evidence="1 2">
    <name type="scientific">Portunus trituberculatus</name>
    <name type="common">Swimming crab</name>
    <name type="synonym">Neptunus trituberculatus</name>
    <dbReference type="NCBI Taxonomy" id="210409"/>
    <lineage>
        <taxon>Eukaryota</taxon>
        <taxon>Metazoa</taxon>
        <taxon>Ecdysozoa</taxon>
        <taxon>Arthropoda</taxon>
        <taxon>Crustacea</taxon>
        <taxon>Multicrustacea</taxon>
        <taxon>Malacostraca</taxon>
        <taxon>Eumalacostraca</taxon>
        <taxon>Eucarida</taxon>
        <taxon>Decapoda</taxon>
        <taxon>Pleocyemata</taxon>
        <taxon>Brachyura</taxon>
        <taxon>Eubrachyura</taxon>
        <taxon>Portunoidea</taxon>
        <taxon>Portunidae</taxon>
        <taxon>Portuninae</taxon>
        <taxon>Portunus</taxon>
    </lineage>
</organism>
<dbReference type="Proteomes" id="UP000324222">
    <property type="component" value="Unassembled WGS sequence"/>
</dbReference>
<dbReference type="AlphaFoldDB" id="A0A5B7F149"/>
<proteinExistence type="predicted"/>